<reference evidence="2" key="1">
    <citation type="journal article" date="2023" name="Nat. Plants">
        <title>Single-cell RNA sequencing provides a high-resolution roadmap for understanding the multicellular compartmentation of specialized metabolism.</title>
        <authorList>
            <person name="Sun S."/>
            <person name="Shen X."/>
            <person name="Li Y."/>
            <person name="Li Y."/>
            <person name="Wang S."/>
            <person name="Li R."/>
            <person name="Zhang H."/>
            <person name="Shen G."/>
            <person name="Guo B."/>
            <person name="Wei J."/>
            <person name="Xu J."/>
            <person name="St-Pierre B."/>
            <person name="Chen S."/>
            <person name="Sun C."/>
        </authorList>
    </citation>
    <scope>NUCLEOTIDE SEQUENCE [LARGE SCALE GENOMIC DNA]</scope>
</reference>
<evidence type="ECO:0000313" key="1">
    <source>
        <dbReference type="EMBL" id="KAI5671800.1"/>
    </source>
</evidence>
<protein>
    <submittedName>
        <fullName evidence="1">Uncharacterized protein</fullName>
    </submittedName>
</protein>
<dbReference type="Proteomes" id="UP001060085">
    <property type="component" value="Linkage Group LG03"/>
</dbReference>
<evidence type="ECO:0000313" key="2">
    <source>
        <dbReference type="Proteomes" id="UP001060085"/>
    </source>
</evidence>
<gene>
    <name evidence="1" type="ORF">M9H77_12164</name>
</gene>
<comment type="caution">
    <text evidence="1">The sequence shown here is derived from an EMBL/GenBank/DDBJ whole genome shotgun (WGS) entry which is preliminary data.</text>
</comment>
<dbReference type="EMBL" id="CM044703">
    <property type="protein sequence ID" value="KAI5671800.1"/>
    <property type="molecule type" value="Genomic_DNA"/>
</dbReference>
<organism evidence="1 2">
    <name type="scientific">Catharanthus roseus</name>
    <name type="common">Madagascar periwinkle</name>
    <name type="synonym">Vinca rosea</name>
    <dbReference type="NCBI Taxonomy" id="4058"/>
    <lineage>
        <taxon>Eukaryota</taxon>
        <taxon>Viridiplantae</taxon>
        <taxon>Streptophyta</taxon>
        <taxon>Embryophyta</taxon>
        <taxon>Tracheophyta</taxon>
        <taxon>Spermatophyta</taxon>
        <taxon>Magnoliopsida</taxon>
        <taxon>eudicotyledons</taxon>
        <taxon>Gunneridae</taxon>
        <taxon>Pentapetalae</taxon>
        <taxon>asterids</taxon>
        <taxon>lamiids</taxon>
        <taxon>Gentianales</taxon>
        <taxon>Apocynaceae</taxon>
        <taxon>Rauvolfioideae</taxon>
        <taxon>Vinceae</taxon>
        <taxon>Catharanthinae</taxon>
        <taxon>Catharanthus</taxon>
    </lineage>
</organism>
<keyword evidence="2" id="KW-1185">Reference proteome</keyword>
<proteinExistence type="predicted"/>
<sequence length="720" mass="78432">MEQGLGSESVPPSGSLDKSRVLDVRPIRCLVPMFPSAPGMGPVSNPQATPFVCVPPTGPFPPGVAPLYPFSMANGSHANHQNSTGTPNQPGAFGFGSAIPSPVPLNSFRTPQSVSNGDAGRTRRSNKNRGSQAMAAEDDGYSDSQNQSDQYMSGFSMHTEGGSGGGKRRGRPPKKTRRDRLFDSSPEVDVDGEADKLVALFKMSELDTNRKNSGDRELVQSLLLVFDLLRRKLTQIEETKDPAPGAARRPDLRAGTTLMTNKGVRTNIVKRIGHVPGVEVGDIFFFRMELCLVGLHAPSMAGIDYMSVKVTMDEEPLAVSIVSSGGYDDEGDDGDVLIYSGQGGVQRRDGQMFDQKLERGNLAMEKSVHRGNEVRVIRGLKDNGSTGKIYIYDGLYKIQESWTEKNKSGCSVFKYKLVRLPGQPAAFTLWKSIQQWKDGVTSRAGVILPDLTSGAESQPVSLVNDVDDEKGPAYFTYIPSLKYSKPFPAPKSNSGCHCLGGCQPGDLNCPCIQKNGGYIPYSSLGVLMNYKSVIHECSLSCSCPPNCRNRMSQAGLKVRLEVFKTKSKGWGLRSWDPIRAGGFICEYAGEVIDASRLGELGNESEDGYVFDATRTYEPLEPASNGSNESAAVPYPLVVSAKNSGNVARFMNHSCSPNVFWQSVLRESNNESYLHIAFFAIGHIPPLQELTFDYGMVASNQAGYRRKKCLCESPKCRGYFY</sequence>
<accession>A0ACC0BGN1</accession>
<name>A0ACC0BGN1_CATRO</name>